<sequence>MGKDTGIIAMRGRRVVEEMRFVFLTFFRMVPFAVFSVFLERDTDDLLPQPVNSLSLVQPASSPLYTTFASRIIETADPQANIFLQQNLEVEGAEERGRIVDVICARGGGEMMMHRRVRQLGGTGLEAAAGPEERRKIVACMRYVLFQAPNWTVLRSSRVVDLDTNCYGCHVLQRLLMGDPVQTLIMELSWTPPAPPLFAHVNNSLKGKWASLACHETGSLVVQHAFENLGESAKDGLVDELLGQGSAVFGEVAQSQWGLYCMQHILHLSDKHGQIALEHLLAGLLEFRDSTHPYAYETAHARVSILCIKQGKKRGQQEKTAVIDNKSHEWTRGLYVLFPQVSLVDGFQIVEQRSHALTEAMRRLPIIAEDTGVHAVE</sequence>
<feature type="repeat" description="Pumilio" evidence="2">
    <location>
        <begin position="204"/>
        <end position="239"/>
    </location>
</feature>
<dbReference type="GO" id="GO:0005737">
    <property type="term" value="C:cytoplasm"/>
    <property type="evidence" value="ECO:0007669"/>
    <property type="project" value="TreeGrafter"/>
</dbReference>
<dbReference type="GO" id="GO:0000288">
    <property type="term" value="P:nuclear-transcribed mRNA catabolic process, deadenylation-dependent decay"/>
    <property type="evidence" value="ECO:0007669"/>
    <property type="project" value="TreeGrafter"/>
</dbReference>
<dbReference type="Proteomes" id="UP001218188">
    <property type="component" value="Unassembled WGS sequence"/>
</dbReference>
<evidence type="ECO:0008006" key="6">
    <source>
        <dbReference type="Google" id="ProtNLM"/>
    </source>
</evidence>
<keyword evidence="5" id="KW-1185">Reference proteome</keyword>
<keyword evidence="1" id="KW-0677">Repeat</keyword>
<accession>A0AAD6WY97</accession>
<name>A0AAD6WY97_9AGAR</name>
<dbReference type="SUPFAM" id="SSF48371">
    <property type="entry name" value="ARM repeat"/>
    <property type="match status" value="1"/>
</dbReference>
<dbReference type="PROSITE" id="PS50302">
    <property type="entry name" value="PUM"/>
    <property type="match status" value="1"/>
</dbReference>
<dbReference type="Gene3D" id="1.25.10.10">
    <property type="entry name" value="Leucine-rich Repeat Variant"/>
    <property type="match status" value="1"/>
</dbReference>
<evidence type="ECO:0000313" key="5">
    <source>
        <dbReference type="Proteomes" id="UP001218188"/>
    </source>
</evidence>
<feature type="transmembrane region" description="Helical" evidence="3">
    <location>
        <begin position="21"/>
        <end position="39"/>
    </location>
</feature>
<gene>
    <name evidence="4" type="ORF">C8F04DRAFT_1265341</name>
</gene>
<dbReference type="InterPro" id="IPR016024">
    <property type="entry name" value="ARM-type_fold"/>
</dbReference>
<protein>
    <recommendedName>
        <fullName evidence="6">PUM-HD domain-containing protein</fullName>
    </recommendedName>
</protein>
<dbReference type="AlphaFoldDB" id="A0AAD6WY97"/>
<dbReference type="Pfam" id="PF00806">
    <property type="entry name" value="PUF"/>
    <property type="match status" value="3"/>
</dbReference>
<evidence type="ECO:0000256" key="2">
    <source>
        <dbReference type="PROSITE-ProRule" id="PRU00317"/>
    </source>
</evidence>
<dbReference type="PANTHER" id="PTHR12537:SF12">
    <property type="entry name" value="MATERNAL PROTEIN PUMILIO"/>
    <property type="match status" value="1"/>
</dbReference>
<evidence type="ECO:0000256" key="1">
    <source>
        <dbReference type="ARBA" id="ARBA00022737"/>
    </source>
</evidence>
<comment type="caution">
    <text evidence="4">The sequence shown here is derived from an EMBL/GenBank/DDBJ whole genome shotgun (WGS) entry which is preliminary data.</text>
</comment>
<evidence type="ECO:0000256" key="3">
    <source>
        <dbReference type="SAM" id="Phobius"/>
    </source>
</evidence>
<evidence type="ECO:0000313" key="4">
    <source>
        <dbReference type="EMBL" id="KAJ7029120.1"/>
    </source>
</evidence>
<dbReference type="InterPro" id="IPR001313">
    <property type="entry name" value="Pumilio_RNA-bd_rpt"/>
</dbReference>
<keyword evidence="3" id="KW-0472">Membrane</keyword>
<dbReference type="PANTHER" id="PTHR12537">
    <property type="entry name" value="RNA BINDING PROTEIN PUMILIO-RELATED"/>
    <property type="match status" value="1"/>
</dbReference>
<proteinExistence type="predicted"/>
<dbReference type="EMBL" id="JARJCM010000105">
    <property type="protein sequence ID" value="KAJ7029120.1"/>
    <property type="molecule type" value="Genomic_DNA"/>
</dbReference>
<keyword evidence="3" id="KW-0812">Transmembrane</keyword>
<dbReference type="InterPro" id="IPR011989">
    <property type="entry name" value="ARM-like"/>
</dbReference>
<dbReference type="GO" id="GO:0003730">
    <property type="term" value="F:mRNA 3'-UTR binding"/>
    <property type="evidence" value="ECO:0007669"/>
    <property type="project" value="TreeGrafter"/>
</dbReference>
<dbReference type="SMART" id="SM00025">
    <property type="entry name" value="Pumilio"/>
    <property type="match status" value="2"/>
</dbReference>
<reference evidence="4" key="1">
    <citation type="submission" date="2023-03" db="EMBL/GenBank/DDBJ databases">
        <title>Massive genome expansion in bonnet fungi (Mycena s.s.) driven by repeated elements and novel gene families across ecological guilds.</title>
        <authorList>
            <consortium name="Lawrence Berkeley National Laboratory"/>
            <person name="Harder C.B."/>
            <person name="Miyauchi S."/>
            <person name="Viragh M."/>
            <person name="Kuo A."/>
            <person name="Thoen E."/>
            <person name="Andreopoulos B."/>
            <person name="Lu D."/>
            <person name="Skrede I."/>
            <person name="Drula E."/>
            <person name="Henrissat B."/>
            <person name="Morin E."/>
            <person name="Kohler A."/>
            <person name="Barry K."/>
            <person name="LaButti K."/>
            <person name="Morin E."/>
            <person name="Salamov A."/>
            <person name="Lipzen A."/>
            <person name="Mereny Z."/>
            <person name="Hegedus B."/>
            <person name="Baldrian P."/>
            <person name="Stursova M."/>
            <person name="Weitz H."/>
            <person name="Taylor A."/>
            <person name="Grigoriev I.V."/>
            <person name="Nagy L.G."/>
            <person name="Martin F."/>
            <person name="Kauserud H."/>
        </authorList>
    </citation>
    <scope>NUCLEOTIDE SEQUENCE</scope>
    <source>
        <strain evidence="4">CBHHK200</strain>
    </source>
</reference>
<organism evidence="4 5">
    <name type="scientific">Mycena alexandri</name>
    <dbReference type="NCBI Taxonomy" id="1745969"/>
    <lineage>
        <taxon>Eukaryota</taxon>
        <taxon>Fungi</taxon>
        <taxon>Dikarya</taxon>
        <taxon>Basidiomycota</taxon>
        <taxon>Agaricomycotina</taxon>
        <taxon>Agaricomycetes</taxon>
        <taxon>Agaricomycetidae</taxon>
        <taxon>Agaricales</taxon>
        <taxon>Marasmiineae</taxon>
        <taxon>Mycenaceae</taxon>
        <taxon>Mycena</taxon>
    </lineage>
</organism>
<keyword evidence="3" id="KW-1133">Transmembrane helix</keyword>